<evidence type="ECO:0000256" key="2">
    <source>
        <dbReference type="ARBA" id="ARBA00022448"/>
    </source>
</evidence>
<feature type="transmembrane region" description="Helical" evidence="7">
    <location>
        <begin position="7"/>
        <end position="27"/>
    </location>
</feature>
<feature type="transmembrane region" description="Helical" evidence="7">
    <location>
        <begin position="273"/>
        <end position="292"/>
    </location>
</feature>
<dbReference type="RefSeq" id="WP_090776470.1">
    <property type="nucleotide sequence ID" value="NZ_FMYM01000011.1"/>
</dbReference>
<dbReference type="GO" id="GO:0022857">
    <property type="term" value="F:transmembrane transporter activity"/>
    <property type="evidence" value="ECO:0007669"/>
    <property type="project" value="InterPro"/>
</dbReference>
<feature type="transmembrane region" description="Helical" evidence="7">
    <location>
        <begin position="163"/>
        <end position="182"/>
    </location>
</feature>
<dbReference type="PANTHER" id="PTHR43266:SF7">
    <property type="entry name" value="TRANSPORTER, PUTATIVE-RELATED"/>
    <property type="match status" value="1"/>
</dbReference>
<protein>
    <submittedName>
        <fullName evidence="8">Predicted arabinose efflux permease, MFS family</fullName>
    </submittedName>
</protein>
<feature type="transmembrane region" description="Helical" evidence="7">
    <location>
        <begin position="96"/>
        <end position="114"/>
    </location>
</feature>
<evidence type="ECO:0000256" key="1">
    <source>
        <dbReference type="ARBA" id="ARBA00004651"/>
    </source>
</evidence>
<dbReference type="PANTHER" id="PTHR43266">
    <property type="entry name" value="MACROLIDE-EFFLUX PROTEIN"/>
    <property type="match status" value="1"/>
</dbReference>
<name>A0A1G6N1L1_9BACI</name>
<gene>
    <name evidence="8" type="ORF">SAMN05421737_11174</name>
</gene>
<feature type="transmembrane region" description="Helical" evidence="7">
    <location>
        <begin position="135"/>
        <end position="157"/>
    </location>
</feature>
<evidence type="ECO:0000256" key="7">
    <source>
        <dbReference type="SAM" id="Phobius"/>
    </source>
</evidence>
<sequence>MWSNKNFWLLMLGVLGAEFGMWFGIIGNLHFLKTNLESSFLQALVLLSGVVVGTLFGPLAGRLIDSYKKKNILVVASLCRIIAVSSMFLALNQNAIFWMVIYSMLMGVSAAFYFPTTQTLIPLIVDKAKLNIANVVQMNLVTLSRIFGAASAGLLLSFISLEYLYSIALSFYIVLLIASLALKVEEFHVNKGNVAEKSFKEIFPVINKNKSVLVILILSMVPYAFIAGFNIIVIEISALYKSDSISGLLYMTEGAFILIAGLLVARINKERKIVGWIILSCLVIVISQLLLASSDNFLIPYIAFGLFGLAAGIFIPISSTFYQKSLDSAFHGRFFSLKRILENVNAQISLLGIGLLLDLLGFHMAMLLFGCLSGVLVISCIIYLSGSADKKSSSSHLKGGENNEWI</sequence>
<evidence type="ECO:0000256" key="4">
    <source>
        <dbReference type="ARBA" id="ARBA00022692"/>
    </source>
</evidence>
<dbReference type="InterPro" id="IPR036259">
    <property type="entry name" value="MFS_trans_sf"/>
</dbReference>
<evidence type="ECO:0000313" key="9">
    <source>
        <dbReference type="Proteomes" id="UP000242662"/>
    </source>
</evidence>
<organism evidence="8 9">
    <name type="scientific">Shouchella lonarensis</name>
    <dbReference type="NCBI Taxonomy" id="1464122"/>
    <lineage>
        <taxon>Bacteria</taxon>
        <taxon>Bacillati</taxon>
        <taxon>Bacillota</taxon>
        <taxon>Bacilli</taxon>
        <taxon>Bacillales</taxon>
        <taxon>Bacillaceae</taxon>
        <taxon>Shouchella</taxon>
    </lineage>
</organism>
<feature type="transmembrane region" description="Helical" evidence="7">
    <location>
        <begin position="245"/>
        <end position="266"/>
    </location>
</feature>
<dbReference type="OrthoDB" id="2381825at2"/>
<evidence type="ECO:0000313" key="8">
    <source>
        <dbReference type="EMBL" id="SDC61722.1"/>
    </source>
</evidence>
<keyword evidence="3" id="KW-1003">Cell membrane</keyword>
<dbReference type="Pfam" id="PF07690">
    <property type="entry name" value="MFS_1"/>
    <property type="match status" value="1"/>
</dbReference>
<feature type="transmembrane region" description="Helical" evidence="7">
    <location>
        <begin position="340"/>
        <end position="357"/>
    </location>
</feature>
<dbReference type="STRING" id="1464122.SAMN05421737_11174"/>
<feature type="transmembrane region" description="Helical" evidence="7">
    <location>
        <begin position="363"/>
        <end position="384"/>
    </location>
</feature>
<feature type="transmembrane region" description="Helical" evidence="7">
    <location>
        <begin position="298"/>
        <end position="319"/>
    </location>
</feature>
<dbReference type="AlphaFoldDB" id="A0A1G6N1L1"/>
<feature type="transmembrane region" description="Helical" evidence="7">
    <location>
        <begin position="39"/>
        <end position="60"/>
    </location>
</feature>
<dbReference type="CDD" id="cd06173">
    <property type="entry name" value="MFS_MefA_like"/>
    <property type="match status" value="1"/>
</dbReference>
<proteinExistence type="predicted"/>
<comment type="subcellular location">
    <subcellularLocation>
        <location evidence="1">Cell membrane</location>
        <topology evidence="1">Multi-pass membrane protein</topology>
    </subcellularLocation>
</comment>
<evidence type="ECO:0000256" key="3">
    <source>
        <dbReference type="ARBA" id="ARBA00022475"/>
    </source>
</evidence>
<accession>A0A1G6N1L1</accession>
<keyword evidence="9" id="KW-1185">Reference proteome</keyword>
<keyword evidence="6 7" id="KW-0472">Membrane</keyword>
<dbReference type="GO" id="GO:0005886">
    <property type="term" value="C:plasma membrane"/>
    <property type="evidence" value="ECO:0007669"/>
    <property type="project" value="UniProtKB-SubCell"/>
</dbReference>
<keyword evidence="5 7" id="KW-1133">Transmembrane helix</keyword>
<dbReference type="Proteomes" id="UP000242662">
    <property type="component" value="Unassembled WGS sequence"/>
</dbReference>
<dbReference type="Gene3D" id="1.20.1250.20">
    <property type="entry name" value="MFS general substrate transporter like domains"/>
    <property type="match status" value="1"/>
</dbReference>
<dbReference type="InterPro" id="IPR011701">
    <property type="entry name" value="MFS"/>
</dbReference>
<feature type="transmembrane region" description="Helical" evidence="7">
    <location>
        <begin position="212"/>
        <end position="233"/>
    </location>
</feature>
<keyword evidence="2" id="KW-0813">Transport</keyword>
<keyword evidence="4 7" id="KW-0812">Transmembrane</keyword>
<feature type="transmembrane region" description="Helical" evidence="7">
    <location>
        <begin position="72"/>
        <end position="90"/>
    </location>
</feature>
<evidence type="ECO:0000256" key="6">
    <source>
        <dbReference type="ARBA" id="ARBA00023136"/>
    </source>
</evidence>
<dbReference type="EMBL" id="FMYM01000011">
    <property type="protein sequence ID" value="SDC61722.1"/>
    <property type="molecule type" value="Genomic_DNA"/>
</dbReference>
<dbReference type="SUPFAM" id="SSF103473">
    <property type="entry name" value="MFS general substrate transporter"/>
    <property type="match status" value="1"/>
</dbReference>
<evidence type="ECO:0000256" key="5">
    <source>
        <dbReference type="ARBA" id="ARBA00022989"/>
    </source>
</evidence>
<reference evidence="9" key="1">
    <citation type="submission" date="2016-09" db="EMBL/GenBank/DDBJ databases">
        <authorList>
            <person name="Varghese N."/>
            <person name="Submissions S."/>
        </authorList>
    </citation>
    <scope>NUCLEOTIDE SEQUENCE [LARGE SCALE GENOMIC DNA]</scope>
    <source>
        <strain evidence="9">25nlg</strain>
    </source>
</reference>